<proteinExistence type="predicted"/>
<dbReference type="GO" id="GO:0006098">
    <property type="term" value="P:pentose-phosphate shunt"/>
    <property type="evidence" value="ECO:0007669"/>
    <property type="project" value="TreeGrafter"/>
</dbReference>
<organism evidence="2">
    <name type="scientific">Lygus hesperus</name>
    <name type="common">Western plant bug</name>
    <dbReference type="NCBI Taxonomy" id="30085"/>
    <lineage>
        <taxon>Eukaryota</taxon>
        <taxon>Metazoa</taxon>
        <taxon>Ecdysozoa</taxon>
        <taxon>Arthropoda</taxon>
        <taxon>Hexapoda</taxon>
        <taxon>Insecta</taxon>
        <taxon>Pterygota</taxon>
        <taxon>Neoptera</taxon>
        <taxon>Paraneoptera</taxon>
        <taxon>Hemiptera</taxon>
        <taxon>Heteroptera</taxon>
        <taxon>Panheteroptera</taxon>
        <taxon>Cimicomorpha</taxon>
        <taxon>Miridae</taxon>
        <taxon>Mirini</taxon>
        <taxon>Lygus</taxon>
    </lineage>
</organism>
<accession>A0A0A9ZG03</accession>
<name>A0A0A9ZG03_LYGHE</name>
<reference evidence="2" key="2">
    <citation type="submission" date="2014-07" db="EMBL/GenBank/DDBJ databases">
        <authorList>
            <person name="Hull J."/>
        </authorList>
    </citation>
    <scope>NUCLEOTIDE SEQUENCE</scope>
</reference>
<feature type="domain" description="Transketolase N-terminal" evidence="1">
    <location>
        <begin position="1"/>
        <end position="191"/>
    </location>
</feature>
<dbReference type="SUPFAM" id="SSF52518">
    <property type="entry name" value="Thiamin diphosphate-binding fold (THDP-binding)"/>
    <property type="match status" value="1"/>
</dbReference>
<dbReference type="EMBL" id="GBHO01002739">
    <property type="protein sequence ID" value="JAG40865.1"/>
    <property type="molecule type" value="Transcribed_RNA"/>
</dbReference>
<dbReference type="Pfam" id="PF00456">
    <property type="entry name" value="Transketolase_N"/>
    <property type="match status" value="1"/>
</dbReference>
<dbReference type="PANTHER" id="PTHR43522">
    <property type="entry name" value="TRANSKETOLASE"/>
    <property type="match status" value="1"/>
</dbReference>
<reference evidence="2" key="1">
    <citation type="journal article" date="2014" name="PLoS ONE">
        <title>Transcriptome-Based Identification of ABC Transporters in the Western Tarnished Plant Bug Lygus hesperus.</title>
        <authorList>
            <person name="Hull J.J."/>
            <person name="Chaney K."/>
            <person name="Geib S.M."/>
            <person name="Fabrick J.A."/>
            <person name="Brent C.S."/>
            <person name="Walsh D."/>
            <person name="Lavine L.C."/>
        </authorList>
    </citation>
    <scope>NUCLEOTIDE SEQUENCE</scope>
</reference>
<dbReference type="GO" id="GO:0005829">
    <property type="term" value="C:cytosol"/>
    <property type="evidence" value="ECO:0007669"/>
    <property type="project" value="TreeGrafter"/>
</dbReference>
<dbReference type="InterPro" id="IPR029061">
    <property type="entry name" value="THDP-binding"/>
</dbReference>
<dbReference type="GO" id="GO:0004802">
    <property type="term" value="F:transketolase activity"/>
    <property type="evidence" value="ECO:0007669"/>
    <property type="project" value="TreeGrafter"/>
</dbReference>
<dbReference type="AlphaFoldDB" id="A0A0A9ZG03"/>
<protein>
    <submittedName>
        <fullName evidence="2">Transketolase 1</fullName>
    </submittedName>
</protein>
<gene>
    <name evidence="2" type="primary">TKL1_0</name>
    <name evidence="2" type="ORF">CM83_99679</name>
</gene>
<dbReference type="InterPro" id="IPR005474">
    <property type="entry name" value="Transketolase_N"/>
</dbReference>
<dbReference type="Gene3D" id="3.40.50.970">
    <property type="match status" value="1"/>
</dbReference>
<evidence type="ECO:0000259" key="1">
    <source>
        <dbReference type="Pfam" id="PF00456"/>
    </source>
</evidence>
<sequence>MSHLIGYDITMDDLQNFRQLKSRCPGHPERGITPGVEVTTGPLGQGIANGVGMAIGVSHLAKLYNKPNLPIFNNFIYVVCGDGCLQEGVAAEAISLAGTLKLGRLIVLYDNNNIQIDGSTNLSFTEDIQKRFESMGWHYQYISHGDTDIDGIEKAVEVAKNITDKPSIISIKTTIGYASKKQGTADVHGAP</sequence>
<dbReference type="InterPro" id="IPR033247">
    <property type="entry name" value="Transketolase_fam"/>
</dbReference>
<dbReference type="PANTHER" id="PTHR43522:SF2">
    <property type="entry name" value="TRANSKETOLASE 1-RELATED"/>
    <property type="match status" value="1"/>
</dbReference>
<evidence type="ECO:0000313" key="2">
    <source>
        <dbReference type="EMBL" id="JAG40865.1"/>
    </source>
</evidence>